<organism evidence="2 3">
    <name type="scientific">Rotaria socialis</name>
    <dbReference type="NCBI Taxonomy" id="392032"/>
    <lineage>
        <taxon>Eukaryota</taxon>
        <taxon>Metazoa</taxon>
        <taxon>Spiralia</taxon>
        <taxon>Gnathifera</taxon>
        <taxon>Rotifera</taxon>
        <taxon>Eurotatoria</taxon>
        <taxon>Bdelloidea</taxon>
        <taxon>Philodinida</taxon>
        <taxon>Philodinidae</taxon>
        <taxon>Rotaria</taxon>
    </lineage>
</organism>
<sequence length="266" mass="29015">MIVISDLNDDNVLDIAVASIGFDVVGVFFGYVDVSVIEQTAYSTRTGSDLTAVAIEDFNTDNKLDIVVVDFLDGNIVVLLQNGSRPFQSMSMCSTGEYSTLLYLTIADLNNDNHLDIIVINCGYDNIGVYYLDMVMEFDTILDIAVANFGSNDVRILLGYGNGNFSIRASYSTGDLSGPPSIAIADFNRDCFLGIAVANWNSKDVVLLYGKGDSTFEKPYSYLMGYGSVISTVAIDDFNRDNWTDISVANYGTSHTGIRLQTCDNI</sequence>
<comment type="caution">
    <text evidence="2">The sequence shown here is derived from an EMBL/GenBank/DDBJ whole genome shotgun (WGS) entry which is preliminary data.</text>
</comment>
<protein>
    <recommendedName>
        <fullName evidence="4">VCBS repeat-containing protein</fullName>
    </recommendedName>
</protein>
<gene>
    <name evidence="2" type="ORF">QYT958_LOCUS21946</name>
</gene>
<evidence type="ECO:0008006" key="4">
    <source>
        <dbReference type="Google" id="ProtNLM"/>
    </source>
</evidence>
<reference evidence="2" key="1">
    <citation type="submission" date="2021-02" db="EMBL/GenBank/DDBJ databases">
        <authorList>
            <person name="Nowell W R."/>
        </authorList>
    </citation>
    <scope>NUCLEOTIDE SEQUENCE</scope>
</reference>
<proteinExistence type="predicted"/>
<dbReference type="EMBL" id="CAJOBR010004097">
    <property type="protein sequence ID" value="CAF4767004.1"/>
    <property type="molecule type" value="Genomic_DNA"/>
</dbReference>
<dbReference type="PANTHER" id="PTHR46580">
    <property type="entry name" value="SENSOR KINASE-RELATED"/>
    <property type="match status" value="1"/>
</dbReference>
<evidence type="ECO:0000313" key="2">
    <source>
        <dbReference type="EMBL" id="CAF4767004.1"/>
    </source>
</evidence>
<dbReference type="Pfam" id="PF13517">
    <property type="entry name" value="FG-GAP_3"/>
    <property type="match status" value="2"/>
</dbReference>
<dbReference type="AlphaFoldDB" id="A0A821MFA0"/>
<evidence type="ECO:0000313" key="3">
    <source>
        <dbReference type="Proteomes" id="UP000663848"/>
    </source>
</evidence>
<dbReference type="InterPro" id="IPR013517">
    <property type="entry name" value="FG-GAP"/>
</dbReference>
<accession>A0A821MFA0</accession>
<dbReference type="Proteomes" id="UP000663848">
    <property type="component" value="Unassembled WGS sequence"/>
</dbReference>
<evidence type="ECO:0000256" key="1">
    <source>
        <dbReference type="ARBA" id="ARBA00022729"/>
    </source>
</evidence>
<dbReference type="SUPFAM" id="SSF69318">
    <property type="entry name" value="Integrin alpha N-terminal domain"/>
    <property type="match status" value="2"/>
</dbReference>
<keyword evidence="1" id="KW-0732">Signal</keyword>
<dbReference type="Gene3D" id="2.130.10.130">
    <property type="entry name" value="Integrin alpha, N-terminal"/>
    <property type="match status" value="1"/>
</dbReference>
<name>A0A821MFA0_9BILA</name>
<dbReference type="InterPro" id="IPR028994">
    <property type="entry name" value="Integrin_alpha_N"/>
</dbReference>